<evidence type="ECO:0000256" key="13">
    <source>
        <dbReference type="ARBA" id="ARBA00070759"/>
    </source>
</evidence>
<dbReference type="FunFam" id="2.130.10.10:FF:003156">
    <property type="entry name" value="Chromatin assembly factor 1, subunit B"/>
    <property type="match status" value="1"/>
</dbReference>
<keyword evidence="18" id="KW-1185">Reference proteome</keyword>
<keyword evidence="3 15" id="KW-0853">WD repeat</keyword>
<dbReference type="Pfam" id="PF24105">
    <property type="entry name" value="Beta-prop_CAF1B_HIR1"/>
    <property type="match status" value="1"/>
</dbReference>
<evidence type="ECO:0000256" key="16">
    <source>
        <dbReference type="SAM" id="MobiDB-lite"/>
    </source>
</evidence>
<evidence type="ECO:0000256" key="5">
    <source>
        <dbReference type="ARBA" id="ARBA00022737"/>
    </source>
</evidence>
<dbReference type="GO" id="GO:0006335">
    <property type="term" value="P:DNA replication-dependent chromatin assembly"/>
    <property type="evidence" value="ECO:0007669"/>
    <property type="project" value="InterPro"/>
</dbReference>
<name>A0A6P8SZH9_GYMAC</name>
<dbReference type="InterPro" id="IPR015943">
    <property type="entry name" value="WD40/YVTN_repeat-like_dom_sf"/>
</dbReference>
<keyword evidence="5" id="KW-0677">Repeat</keyword>
<feature type="region of interest" description="Disordered" evidence="16">
    <location>
        <begin position="449"/>
        <end position="743"/>
    </location>
</feature>
<dbReference type="CTD" id="8208"/>
<keyword evidence="8" id="KW-0143">Chaperone</keyword>
<evidence type="ECO:0000313" key="18">
    <source>
        <dbReference type="Proteomes" id="UP000515161"/>
    </source>
</evidence>
<evidence type="ECO:0000256" key="10">
    <source>
        <dbReference type="ARBA" id="ARBA00023242"/>
    </source>
</evidence>
<dbReference type="OrthoDB" id="71227at2759"/>
<feature type="compositionally biased region" description="Polar residues" evidence="16">
    <location>
        <begin position="684"/>
        <end position="705"/>
    </location>
</feature>
<dbReference type="KEGG" id="gacu:117535808"/>
<dbReference type="GO" id="GO:0006334">
    <property type="term" value="P:nucleosome assembly"/>
    <property type="evidence" value="ECO:0007669"/>
    <property type="project" value="TreeGrafter"/>
</dbReference>
<sequence>MQPDSPRLFRVFVQSLQLPRPEVLNGSYAGNYFSLQLDNRGGQSFIYKMKVVTCEIAWHNKEPVYSLDFQHSPDGRICRLATAGVDTTVRLWRVDMGPDGKAVVDFLSNLTRHTKAVNVVRFSPNGELLASGGDDAAILLWKLNDSKEPEPMPMFQEDEDALLNKESWTVVKTLRGHIEDVYDICWTRDASSMISGSVDNTAIMWDINKGTKLSILNDHKSYVQGVTWDPLGQYVATLSCDRVMRVYSTHTKKKAFCISKMSSGPLAEGEVKQHRMFHDDSMRSFFRRLSFTPDGSFLLAPAGCVEIGENIINTTYIFSRKSLKRPIAHLPCPSKATLAVRCCPVYFELRTKTLEDGTVQTLPNVFQLPYRMVFAVASEDSIYLYDTQQTLPFGLVSNIHYHTLSDLTWSRDGSFLAVSSTDGYCSFLSFSPGELGTALKEPPTLEVFTPSTATEKKGKKSAAARNSSPLTQPQSSAQTPTSQTIISKLTPVTPVTPPEEKKSTPSAKSKPLPRRITLNTLQGWGKPSSPKTTAPPSPQTPTSESPSAPSTPQARIAPLTPTQSSSTQPRLTPTQSSSTQPRLTPLTPTQSSSTQPRLTPTQSSSTQPRLTPLTPTQSSSTQPRLTPTQSSSTQPPLTPTNSSTTQPRIGTLTPSTPKASGNNAGQMTPKGTTTPKGPTPRRVSLTTVASRSPAVSSLFRTPSSTEKAKHERPSPPNDPVCQPPEPKRSKTSEPAAKSSATQT</sequence>
<dbReference type="Proteomes" id="UP000515161">
    <property type="component" value="Unplaced"/>
</dbReference>
<dbReference type="SMART" id="SM00320">
    <property type="entry name" value="WD40"/>
    <property type="match status" value="6"/>
</dbReference>
<evidence type="ECO:0000256" key="4">
    <source>
        <dbReference type="ARBA" id="ARBA00022705"/>
    </source>
</evidence>
<dbReference type="InterPro" id="IPR045145">
    <property type="entry name" value="PTHR15271"/>
</dbReference>
<keyword evidence="10" id="KW-0539">Nucleus</keyword>
<dbReference type="AlphaFoldDB" id="A0A6P8SZH9"/>
<evidence type="ECO:0000256" key="9">
    <source>
        <dbReference type="ARBA" id="ARBA00023204"/>
    </source>
</evidence>
<feature type="repeat" description="WD" evidence="15">
    <location>
        <begin position="216"/>
        <end position="257"/>
    </location>
</feature>
<dbReference type="InterPro" id="IPR036322">
    <property type="entry name" value="WD40_repeat_dom_sf"/>
</dbReference>
<evidence type="ECO:0000256" key="11">
    <source>
        <dbReference type="ARBA" id="ARBA00023306"/>
    </source>
</evidence>
<feature type="compositionally biased region" description="Low complexity" evidence="16">
    <location>
        <begin position="540"/>
        <end position="553"/>
    </location>
</feature>
<keyword evidence="11" id="KW-0131">Cell cycle</keyword>
<dbReference type="RefSeq" id="XP_034056266.1">
    <property type="nucleotide sequence ID" value="XM_034200375.1"/>
</dbReference>
<evidence type="ECO:0000256" key="14">
    <source>
        <dbReference type="ARBA" id="ARBA00082781"/>
    </source>
</evidence>
<reference evidence="19" key="1">
    <citation type="submission" date="2025-08" db="UniProtKB">
        <authorList>
            <consortium name="RefSeq"/>
        </authorList>
    </citation>
    <scope>IDENTIFICATION</scope>
</reference>
<dbReference type="PROSITE" id="PS00678">
    <property type="entry name" value="WD_REPEATS_1"/>
    <property type="match status" value="1"/>
</dbReference>
<organism evidence="18 19">
    <name type="scientific">Gymnodraco acuticeps</name>
    <name type="common">Antarctic dragonfish</name>
    <dbReference type="NCBI Taxonomy" id="8218"/>
    <lineage>
        <taxon>Eukaryota</taxon>
        <taxon>Metazoa</taxon>
        <taxon>Chordata</taxon>
        <taxon>Craniata</taxon>
        <taxon>Vertebrata</taxon>
        <taxon>Euteleostomi</taxon>
        <taxon>Actinopterygii</taxon>
        <taxon>Neopterygii</taxon>
        <taxon>Teleostei</taxon>
        <taxon>Neoteleostei</taxon>
        <taxon>Acanthomorphata</taxon>
        <taxon>Eupercaria</taxon>
        <taxon>Perciformes</taxon>
        <taxon>Notothenioidei</taxon>
        <taxon>Bathydraconidae</taxon>
        <taxon>Gymnodraco</taxon>
    </lineage>
</organism>
<keyword evidence="6" id="KW-0227">DNA damage</keyword>
<evidence type="ECO:0000313" key="19">
    <source>
        <dbReference type="RefSeq" id="XP_034056266.1"/>
    </source>
</evidence>
<feature type="compositionally biased region" description="Polar residues" evidence="16">
    <location>
        <begin position="560"/>
        <end position="575"/>
    </location>
</feature>
<evidence type="ECO:0000256" key="12">
    <source>
        <dbReference type="ARBA" id="ARBA00055488"/>
    </source>
</evidence>
<dbReference type="Gene3D" id="2.130.10.10">
    <property type="entry name" value="YVTN repeat-like/Quinoprotein amine dehydrogenase"/>
    <property type="match status" value="3"/>
</dbReference>
<proteinExistence type="inferred from homology"/>
<dbReference type="PROSITE" id="PS50082">
    <property type="entry name" value="WD_REPEATS_2"/>
    <property type="match status" value="3"/>
</dbReference>
<evidence type="ECO:0000256" key="1">
    <source>
        <dbReference type="ARBA" id="ARBA00004123"/>
    </source>
</evidence>
<evidence type="ECO:0000259" key="17">
    <source>
        <dbReference type="Pfam" id="PF24105"/>
    </source>
</evidence>
<feature type="compositionally biased region" description="Pro residues" evidence="16">
    <location>
        <begin position="714"/>
        <end position="724"/>
    </location>
</feature>
<dbReference type="InterPro" id="IPR001680">
    <property type="entry name" value="WD40_rpt"/>
</dbReference>
<dbReference type="GeneID" id="117535808"/>
<dbReference type="InterPro" id="IPR019775">
    <property type="entry name" value="WD40_repeat_CS"/>
</dbReference>
<comment type="subcellular location">
    <subcellularLocation>
        <location evidence="1">Nucleus</location>
    </subcellularLocation>
</comment>
<dbReference type="PANTHER" id="PTHR15271:SF4">
    <property type="entry name" value="CHROMATIN ASSEMBLY FACTOR 1 SUBUNIT B"/>
    <property type="match status" value="1"/>
</dbReference>
<evidence type="ECO:0000256" key="15">
    <source>
        <dbReference type="PROSITE-ProRule" id="PRU00221"/>
    </source>
</evidence>
<dbReference type="PANTHER" id="PTHR15271">
    <property type="entry name" value="CHROMATIN ASSEMBLY FACTOR 1 SUBUNIT B"/>
    <property type="match status" value="1"/>
</dbReference>
<comment type="function">
    <text evidence="12">Acts as a component of the histone chaperone complex chromatin assembly factor 1 (CAF-1), which assembles histone octamers onto DNA during replication and repair. CAF-1 performs the first step of the nucleosome assembly process, bringing newly synthesized histones H3 and H4 to replicating DNA; histones H2A/H2B can bind to this chromatin precursor subsequent to DNA replication to complete the histone octamer.</text>
</comment>
<dbReference type="PROSITE" id="PS50294">
    <property type="entry name" value="WD_REPEATS_REGION"/>
    <property type="match status" value="2"/>
</dbReference>
<feature type="compositionally biased region" description="Polar residues" evidence="16">
    <location>
        <begin position="652"/>
        <end position="666"/>
    </location>
</feature>
<dbReference type="InParanoid" id="A0A6P8SZH9"/>
<gene>
    <name evidence="19" type="primary">chaf1b</name>
</gene>
<dbReference type="FunFam" id="2.130.10.10:FF:000248">
    <property type="entry name" value="Chromatin assembly factor 1 subunit B"/>
    <property type="match status" value="1"/>
</dbReference>
<evidence type="ECO:0000256" key="2">
    <source>
        <dbReference type="ARBA" id="ARBA00007306"/>
    </source>
</evidence>
<feature type="repeat" description="WD" evidence="15">
    <location>
        <begin position="174"/>
        <end position="215"/>
    </location>
</feature>
<dbReference type="InterPro" id="IPR055410">
    <property type="entry name" value="Beta-prop_CAF1B_HIR1"/>
</dbReference>
<feature type="repeat" description="WD" evidence="15">
    <location>
        <begin position="110"/>
        <end position="151"/>
    </location>
</feature>
<keyword evidence="9" id="KW-0234">DNA repair</keyword>
<keyword evidence="4" id="KW-0235">DNA replication</keyword>
<feature type="domain" description="CAF1B/HIR1 beta-propeller" evidence="17">
    <location>
        <begin position="49"/>
        <end position="435"/>
    </location>
</feature>
<protein>
    <recommendedName>
        <fullName evidence="13">Chromatin assembly factor 1 subunit B</fullName>
    </recommendedName>
    <alternativeName>
        <fullName evidence="14">Chromatin assembly factor I p60 subunit</fullName>
    </alternativeName>
</protein>
<accession>A0A6P8SZH9</accession>
<dbReference type="GO" id="GO:0005634">
    <property type="term" value="C:nucleus"/>
    <property type="evidence" value="ECO:0007669"/>
    <property type="project" value="UniProtKB-SubCell"/>
</dbReference>
<evidence type="ECO:0000256" key="3">
    <source>
        <dbReference type="ARBA" id="ARBA00022574"/>
    </source>
</evidence>
<dbReference type="SUPFAM" id="SSF50978">
    <property type="entry name" value="WD40 repeat-like"/>
    <property type="match status" value="1"/>
</dbReference>
<evidence type="ECO:0000256" key="6">
    <source>
        <dbReference type="ARBA" id="ARBA00022763"/>
    </source>
</evidence>
<comment type="similarity">
    <text evidence="2">Belongs to the WD repeat HIR1 family.</text>
</comment>
<dbReference type="FunCoup" id="A0A6P8SZH9">
    <property type="interactions" value="1598"/>
</dbReference>
<dbReference type="GO" id="GO:0006260">
    <property type="term" value="P:DNA replication"/>
    <property type="evidence" value="ECO:0007669"/>
    <property type="project" value="UniProtKB-KW"/>
</dbReference>
<feature type="compositionally biased region" description="Low complexity" evidence="16">
    <location>
        <begin position="467"/>
        <end position="484"/>
    </location>
</feature>
<evidence type="ECO:0000256" key="8">
    <source>
        <dbReference type="ARBA" id="ARBA00023186"/>
    </source>
</evidence>
<dbReference type="GO" id="GO:0006281">
    <property type="term" value="P:DNA repair"/>
    <property type="evidence" value="ECO:0007669"/>
    <property type="project" value="UniProtKB-KW"/>
</dbReference>
<keyword evidence="7" id="KW-0156">Chromatin regulator</keyword>
<feature type="compositionally biased region" description="Low complexity" evidence="16">
    <location>
        <begin position="576"/>
        <end position="647"/>
    </location>
</feature>
<evidence type="ECO:0000256" key="7">
    <source>
        <dbReference type="ARBA" id="ARBA00022853"/>
    </source>
</evidence>
<dbReference type="GO" id="GO:0033186">
    <property type="term" value="C:CAF-1 complex"/>
    <property type="evidence" value="ECO:0007669"/>
    <property type="project" value="TreeGrafter"/>
</dbReference>